<accession>A0A6G9AXU6</accession>
<dbReference type="InterPro" id="IPR005886">
    <property type="entry name" value="UDP_G4E"/>
</dbReference>
<dbReference type="CDD" id="cd05247">
    <property type="entry name" value="UDP_G4E_1_SDR_e"/>
    <property type="match status" value="1"/>
</dbReference>
<sequence length="345" mass="37697">MTPTGNSPKILVTGGAGFIGSHTVVSLVEAGFEPVIVDDFSNSERSVLDGLRTILGRDVTCYTANCNDSAAMEAIFQKEAVIGVIHFAAYKAVGESVRLPLKYYRNNLDSLILLLELMPKYGVHNLVFSSSCTVYGQPEQLPVTEATPRLPAQSPYGNTKAISEDIIRDTVQSQAPIKALALRYFNPIGAHPSAALGELPLGVPANLVPFITQTAAGIRSSLTVYGNDYNTPDGTCIRDYIHVVDLAEAHVQALRKLNEQNTDSSYDVINIGTGRGETVLNIIKTFEQETGVNLNYTIGPRRPGDVEQVYADVTKANRDLNWTARRSLAESLRDAWRWQQKISLK</sequence>
<comment type="subunit">
    <text evidence="9">Homodimer.</text>
</comment>
<dbReference type="KEGG" id="spib:G8759_33920"/>
<protein>
    <recommendedName>
        <fullName evidence="6 9">UDP-glucose 4-epimerase</fullName>
        <ecNumber evidence="5 9">5.1.3.2</ecNumber>
    </recommendedName>
</protein>
<dbReference type="EC" id="5.1.3.2" evidence="5 9"/>
<dbReference type="Proteomes" id="UP000501802">
    <property type="component" value="Chromosome"/>
</dbReference>
<dbReference type="PANTHER" id="PTHR43725:SF47">
    <property type="entry name" value="UDP-GLUCOSE 4-EPIMERASE"/>
    <property type="match status" value="1"/>
</dbReference>
<dbReference type="SUPFAM" id="SSF51735">
    <property type="entry name" value="NAD(P)-binding Rossmann-fold domains"/>
    <property type="match status" value="1"/>
</dbReference>
<evidence type="ECO:0000256" key="9">
    <source>
        <dbReference type="RuleBase" id="RU366046"/>
    </source>
</evidence>
<dbReference type="InterPro" id="IPR036291">
    <property type="entry name" value="NAD(P)-bd_dom_sf"/>
</dbReference>
<dbReference type="EMBL" id="CP050063">
    <property type="protein sequence ID" value="QIP17287.1"/>
    <property type="molecule type" value="Genomic_DNA"/>
</dbReference>
<evidence type="ECO:0000313" key="11">
    <source>
        <dbReference type="EMBL" id="QIP17287.1"/>
    </source>
</evidence>
<dbReference type="Gene3D" id="3.90.25.10">
    <property type="entry name" value="UDP-galactose 4-epimerase, domain 1"/>
    <property type="match status" value="1"/>
</dbReference>
<evidence type="ECO:0000256" key="5">
    <source>
        <dbReference type="ARBA" id="ARBA00013189"/>
    </source>
</evidence>
<dbReference type="GO" id="GO:0005829">
    <property type="term" value="C:cytosol"/>
    <property type="evidence" value="ECO:0007669"/>
    <property type="project" value="TreeGrafter"/>
</dbReference>
<feature type="domain" description="NAD(P)-binding" evidence="10">
    <location>
        <begin position="11"/>
        <end position="334"/>
    </location>
</feature>
<gene>
    <name evidence="11" type="primary">galE</name>
    <name evidence="11" type="ORF">G8759_33920</name>
</gene>
<evidence type="ECO:0000313" key="12">
    <source>
        <dbReference type="Proteomes" id="UP000501802"/>
    </source>
</evidence>
<dbReference type="PANTHER" id="PTHR43725">
    <property type="entry name" value="UDP-GLUCOSE 4-EPIMERASE"/>
    <property type="match status" value="1"/>
</dbReference>
<evidence type="ECO:0000256" key="2">
    <source>
        <dbReference type="ARBA" id="ARBA00001911"/>
    </source>
</evidence>
<comment type="catalytic activity">
    <reaction evidence="1 9">
        <text>UDP-alpha-D-glucose = UDP-alpha-D-galactose</text>
        <dbReference type="Rhea" id="RHEA:22168"/>
        <dbReference type="ChEBI" id="CHEBI:58885"/>
        <dbReference type="ChEBI" id="CHEBI:66914"/>
        <dbReference type="EC" id="5.1.3.2"/>
    </reaction>
</comment>
<keyword evidence="12" id="KW-1185">Reference proteome</keyword>
<evidence type="ECO:0000256" key="4">
    <source>
        <dbReference type="ARBA" id="ARBA00007637"/>
    </source>
</evidence>
<organism evidence="11 12">
    <name type="scientific">Spirosoma aureum</name>
    <dbReference type="NCBI Taxonomy" id="2692134"/>
    <lineage>
        <taxon>Bacteria</taxon>
        <taxon>Pseudomonadati</taxon>
        <taxon>Bacteroidota</taxon>
        <taxon>Cytophagia</taxon>
        <taxon>Cytophagales</taxon>
        <taxon>Cytophagaceae</taxon>
        <taxon>Spirosoma</taxon>
    </lineage>
</organism>
<dbReference type="RefSeq" id="WP_167217987.1">
    <property type="nucleotide sequence ID" value="NZ_CP050063.1"/>
</dbReference>
<dbReference type="AlphaFoldDB" id="A0A6G9AXU6"/>
<dbReference type="GO" id="GO:0003978">
    <property type="term" value="F:UDP-glucose 4-epimerase activity"/>
    <property type="evidence" value="ECO:0007669"/>
    <property type="project" value="UniProtKB-UniRule"/>
</dbReference>
<reference evidence="11 12" key="1">
    <citation type="submission" date="2020-03" db="EMBL/GenBank/DDBJ databases">
        <authorList>
            <person name="Kim M.K."/>
        </authorList>
    </citation>
    <scope>NUCLEOTIDE SEQUENCE [LARGE SCALE GENOMIC DNA]</scope>
    <source>
        <strain evidence="11 12">BT328</strain>
    </source>
</reference>
<comment type="cofactor">
    <cofactor evidence="2 9">
        <name>NAD(+)</name>
        <dbReference type="ChEBI" id="CHEBI:57540"/>
    </cofactor>
</comment>
<dbReference type="InterPro" id="IPR016040">
    <property type="entry name" value="NAD(P)-bd_dom"/>
</dbReference>
<dbReference type="NCBIfam" id="TIGR01179">
    <property type="entry name" value="galE"/>
    <property type="match status" value="1"/>
</dbReference>
<dbReference type="GO" id="GO:0006012">
    <property type="term" value="P:galactose metabolic process"/>
    <property type="evidence" value="ECO:0007669"/>
    <property type="project" value="UniProtKB-UniPathway"/>
</dbReference>
<keyword evidence="9" id="KW-0119">Carbohydrate metabolism</keyword>
<dbReference type="PRINTS" id="PR01713">
    <property type="entry name" value="NUCEPIMERASE"/>
</dbReference>
<proteinExistence type="inferred from homology"/>
<dbReference type="Gene3D" id="3.40.50.720">
    <property type="entry name" value="NAD(P)-binding Rossmann-like Domain"/>
    <property type="match status" value="1"/>
</dbReference>
<name>A0A6G9AXU6_9BACT</name>
<evidence type="ECO:0000256" key="3">
    <source>
        <dbReference type="ARBA" id="ARBA00004947"/>
    </source>
</evidence>
<evidence type="ECO:0000256" key="8">
    <source>
        <dbReference type="ARBA" id="ARBA00023235"/>
    </source>
</evidence>
<comment type="similarity">
    <text evidence="4 9">Belongs to the NAD(P)-dependent epimerase/dehydratase family.</text>
</comment>
<comment type="pathway">
    <text evidence="3 9">Carbohydrate metabolism; galactose metabolism.</text>
</comment>
<evidence type="ECO:0000256" key="6">
    <source>
        <dbReference type="ARBA" id="ARBA00018569"/>
    </source>
</evidence>
<keyword evidence="7 9" id="KW-0520">NAD</keyword>
<keyword evidence="8 9" id="KW-0413">Isomerase</keyword>
<evidence type="ECO:0000256" key="7">
    <source>
        <dbReference type="ARBA" id="ARBA00023027"/>
    </source>
</evidence>
<evidence type="ECO:0000256" key="1">
    <source>
        <dbReference type="ARBA" id="ARBA00000083"/>
    </source>
</evidence>
<evidence type="ECO:0000259" key="10">
    <source>
        <dbReference type="Pfam" id="PF16363"/>
    </source>
</evidence>
<dbReference type="UniPathway" id="UPA00214"/>
<dbReference type="Pfam" id="PF16363">
    <property type="entry name" value="GDP_Man_Dehyd"/>
    <property type="match status" value="1"/>
</dbReference>